<dbReference type="SUPFAM" id="SSF55811">
    <property type="entry name" value="Nudix"/>
    <property type="match status" value="1"/>
</dbReference>
<dbReference type="OrthoDB" id="9761969at2"/>
<dbReference type="GO" id="GO:0016787">
    <property type="term" value="F:hydrolase activity"/>
    <property type="evidence" value="ECO:0007669"/>
    <property type="project" value="UniProtKB-KW"/>
</dbReference>
<name>A0A1X6YH65_9RHOB</name>
<dbReference type="Proteomes" id="UP000193061">
    <property type="component" value="Unassembled WGS sequence"/>
</dbReference>
<dbReference type="EMBL" id="FWFX01000002">
    <property type="protein sequence ID" value="SLN20893.1"/>
    <property type="molecule type" value="Genomic_DNA"/>
</dbReference>
<evidence type="ECO:0000313" key="7">
    <source>
        <dbReference type="Proteomes" id="UP000193061"/>
    </source>
</evidence>
<gene>
    <name evidence="6" type="ORF">ROA7450_00732</name>
</gene>
<dbReference type="InterPro" id="IPR020084">
    <property type="entry name" value="NUDIX_hydrolase_CS"/>
</dbReference>
<keyword evidence="7" id="KW-1185">Reference proteome</keyword>
<comment type="cofactor">
    <cofactor evidence="1">
        <name>Mg(2+)</name>
        <dbReference type="ChEBI" id="CHEBI:18420"/>
    </cofactor>
</comment>
<protein>
    <submittedName>
        <fullName evidence="6">RNA pyrophosphohydrolase</fullName>
    </submittedName>
</protein>
<reference evidence="6 7" key="1">
    <citation type="submission" date="2017-03" db="EMBL/GenBank/DDBJ databases">
        <authorList>
            <person name="Afonso C.L."/>
            <person name="Miller P.J."/>
            <person name="Scott M.A."/>
            <person name="Spackman E."/>
            <person name="Goraichik I."/>
            <person name="Dimitrov K.M."/>
            <person name="Suarez D.L."/>
            <person name="Swayne D.E."/>
        </authorList>
    </citation>
    <scope>NUCLEOTIDE SEQUENCE [LARGE SCALE GENOMIC DNA]</scope>
    <source>
        <strain evidence="6 7">CECT 7450</strain>
    </source>
</reference>
<dbReference type="PROSITE" id="PS51462">
    <property type="entry name" value="NUDIX"/>
    <property type="match status" value="1"/>
</dbReference>
<dbReference type="AlphaFoldDB" id="A0A1X6YH65"/>
<organism evidence="6 7">
    <name type="scientific">Roseovarius albus</name>
    <dbReference type="NCBI Taxonomy" id="1247867"/>
    <lineage>
        <taxon>Bacteria</taxon>
        <taxon>Pseudomonadati</taxon>
        <taxon>Pseudomonadota</taxon>
        <taxon>Alphaproteobacteria</taxon>
        <taxon>Rhodobacterales</taxon>
        <taxon>Roseobacteraceae</taxon>
        <taxon>Roseovarius</taxon>
    </lineage>
</organism>
<proteinExistence type="inferred from homology"/>
<evidence type="ECO:0000256" key="1">
    <source>
        <dbReference type="ARBA" id="ARBA00001946"/>
    </source>
</evidence>
<evidence type="ECO:0000256" key="2">
    <source>
        <dbReference type="ARBA" id="ARBA00022801"/>
    </source>
</evidence>
<keyword evidence="3" id="KW-0460">Magnesium</keyword>
<comment type="similarity">
    <text evidence="4">Belongs to the Nudix hydrolase family.</text>
</comment>
<feature type="domain" description="Nudix hydrolase" evidence="5">
    <location>
        <begin position="2"/>
        <end position="147"/>
    </location>
</feature>
<dbReference type="RefSeq" id="WP_085804294.1">
    <property type="nucleotide sequence ID" value="NZ_FWFX01000002.1"/>
</dbReference>
<dbReference type="InterPro" id="IPR015797">
    <property type="entry name" value="NUDIX_hydrolase-like_dom_sf"/>
</dbReference>
<sequence>MRTRPAARILVLNPEDRILLFRYTFNDGPLAGQDYWATPGGGVEKDESFEQAAQRELLEETGLVHDIGREIGQHAPVFQIPSGEFVKADERYFMIRTPSNTICQDRLSSLEKIYLNQHHWWSQAELLSTTETIFPEKLMELLEPFLEA</sequence>
<evidence type="ECO:0000256" key="3">
    <source>
        <dbReference type="ARBA" id="ARBA00022842"/>
    </source>
</evidence>
<dbReference type="InterPro" id="IPR020476">
    <property type="entry name" value="Nudix_hydrolase"/>
</dbReference>
<dbReference type="InterPro" id="IPR000086">
    <property type="entry name" value="NUDIX_hydrolase_dom"/>
</dbReference>
<dbReference type="CDD" id="cd04685">
    <property type="entry name" value="NUDIX_Hydrolase"/>
    <property type="match status" value="1"/>
</dbReference>
<dbReference type="Gene3D" id="3.90.79.10">
    <property type="entry name" value="Nucleoside Triphosphate Pyrophosphohydrolase"/>
    <property type="match status" value="1"/>
</dbReference>
<accession>A0A1X6YH65</accession>
<evidence type="ECO:0000313" key="6">
    <source>
        <dbReference type="EMBL" id="SLN20893.1"/>
    </source>
</evidence>
<dbReference type="Pfam" id="PF00293">
    <property type="entry name" value="NUDIX"/>
    <property type="match status" value="1"/>
</dbReference>
<dbReference type="PROSITE" id="PS00893">
    <property type="entry name" value="NUDIX_BOX"/>
    <property type="match status" value="1"/>
</dbReference>
<evidence type="ECO:0000259" key="5">
    <source>
        <dbReference type="PROSITE" id="PS51462"/>
    </source>
</evidence>
<dbReference type="PRINTS" id="PR00502">
    <property type="entry name" value="NUDIXFAMILY"/>
</dbReference>
<dbReference type="PANTHER" id="PTHR43046:SF12">
    <property type="entry name" value="GDP-MANNOSE MANNOSYL HYDROLASE"/>
    <property type="match status" value="1"/>
</dbReference>
<evidence type="ECO:0000256" key="4">
    <source>
        <dbReference type="RuleBase" id="RU003476"/>
    </source>
</evidence>
<keyword evidence="2 4" id="KW-0378">Hydrolase</keyword>
<dbReference type="PANTHER" id="PTHR43046">
    <property type="entry name" value="GDP-MANNOSE MANNOSYL HYDROLASE"/>
    <property type="match status" value="1"/>
</dbReference>